<name>A0AA35U0Z1_GEOBA</name>
<feature type="non-terminal residue" evidence="2">
    <location>
        <position position="72"/>
    </location>
</feature>
<comment type="caution">
    <text evidence="2">The sequence shown here is derived from an EMBL/GenBank/DDBJ whole genome shotgun (WGS) entry which is preliminary data.</text>
</comment>
<feature type="compositionally biased region" description="Low complexity" evidence="1">
    <location>
        <begin position="41"/>
        <end position="55"/>
    </location>
</feature>
<dbReference type="EMBL" id="CASHTH010004491">
    <property type="protein sequence ID" value="CAI8058145.1"/>
    <property type="molecule type" value="Genomic_DNA"/>
</dbReference>
<evidence type="ECO:0000256" key="1">
    <source>
        <dbReference type="SAM" id="MobiDB-lite"/>
    </source>
</evidence>
<gene>
    <name evidence="2" type="ORF">GBAR_LOCUS31608</name>
</gene>
<reference evidence="2" key="1">
    <citation type="submission" date="2023-03" db="EMBL/GenBank/DDBJ databases">
        <authorList>
            <person name="Steffen K."/>
            <person name="Cardenas P."/>
        </authorList>
    </citation>
    <scope>NUCLEOTIDE SEQUENCE</scope>
</reference>
<evidence type="ECO:0000313" key="3">
    <source>
        <dbReference type="Proteomes" id="UP001174909"/>
    </source>
</evidence>
<keyword evidence="3" id="KW-1185">Reference proteome</keyword>
<evidence type="ECO:0000313" key="2">
    <source>
        <dbReference type="EMBL" id="CAI8058145.1"/>
    </source>
</evidence>
<proteinExistence type="predicted"/>
<organism evidence="2 3">
    <name type="scientific">Geodia barretti</name>
    <name type="common">Barrett's horny sponge</name>
    <dbReference type="NCBI Taxonomy" id="519541"/>
    <lineage>
        <taxon>Eukaryota</taxon>
        <taxon>Metazoa</taxon>
        <taxon>Porifera</taxon>
        <taxon>Demospongiae</taxon>
        <taxon>Heteroscleromorpha</taxon>
        <taxon>Tetractinellida</taxon>
        <taxon>Astrophorina</taxon>
        <taxon>Geodiidae</taxon>
        <taxon>Geodia</taxon>
    </lineage>
</organism>
<dbReference type="Proteomes" id="UP001174909">
    <property type="component" value="Unassembled WGS sequence"/>
</dbReference>
<protein>
    <submittedName>
        <fullName evidence="2">Uncharacterized protein</fullName>
    </submittedName>
</protein>
<accession>A0AA35U0Z1</accession>
<sequence>WQAFFEDSLSRSTCVSLFVFYAAPNAATPLIRDREAEEQRTGLLTGSNSGSSTTSYNPLEMSDCSPNYKPLP</sequence>
<feature type="region of interest" description="Disordered" evidence="1">
    <location>
        <begin position="32"/>
        <end position="72"/>
    </location>
</feature>
<dbReference type="AlphaFoldDB" id="A0AA35U0Z1"/>